<comment type="function">
    <text evidence="6">Required for 60S pre-ribosomal subunits export to the cytoplasm.</text>
</comment>
<comment type="subcellular location">
    <subcellularLocation>
        <location evidence="6">Nucleus</location>
        <location evidence="6">Nucleolus</location>
    </subcellularLocation>
</comment>
<evidence type="ECO:0000259" key="9">
    <source>
        <dbReference type="Pfam" id="PF08158"/>
    </source>
</evidence>
<dbReference type="EMBL" id="OA883128">
    <property type="protein sequence ID" value="CAD7278039.1"/>
    <property type="molecule type" value="Genomic_DNA"/>
</dbReference>
<evidence type="ECO:0000256" key="7">
    <source>
        <dbReference type="SAM" id="MobiDB-lite"/>
    </source>
</evidence>
<evidence type="ECO:0000256" key="6">
    <source>
        <dbReference type="RuleBase" id="RU365057"/>
    </source>
</evidence>
<dbReference type="Pfam" id="PF05285">
    <property type="entry name" value="SDA1_dom"/>
    <property type="match status" value="1"/>
</dbReference>
<feature type="compositionally biased region" description="Acidic residues" evidence="7">
    <location>
        <begin position="501"/>
        <end position="551"/>
    </location>
</feature>
<dbReference type="GO" id="GO:0042273">
    <property type="term" value="P:ribosomal large subunit biogenesis"/>
    <property type="evidence" value="ECO:0007669"/>
    <property type="project" value="UniProtKB-UniRule"/>
</dbReference>
<feature type="compositionally biased region" description="Acidic residues" evidence="7">
    <location>
        <begin position="646"/>
        <end position="679"/>
    </location>
</feature>
<evidence type="ECO:0000259" key="10">
    <source>
        <dbReference type="Pfam" id="PF21638"/>
    </source>
</evidence>
<dbReference type="InterPro" id="IPR016024">
    <property type="entry name" value="ARM-type_fold"/>
</dbReference>
<dbReference type="InterPro" id="IPR048292">
    <property type="entry name" value="SDA1_C"/>
</dbReference>
<keyword evidence="5 6" id="KW-0539">Nucleus</keyword>
<gene>
    <name evidence="11" type="ORF">NMOB1V02_LOCUS5754</name>
</gene>
<evidence type="ECO:0000256" key="5">
    <source>
        <dbReference type="ARBA" id="ARBA00023242"/>
    </source>
</evidence>
<feature type="domain" description="SDA1 N-terminal" evidence="9">
    <location>
        <begin position="62"/>
        <end position="431"/>
    </location>
</feature>
<dbReference type="AlphaFoldDB" id="A0A7R9BP17"/>
<dbReference type="InterPro" id="IPR012977">
    <property type="entry name" value="SDA1_N"/>
</dbReference>
<dbReference type="Pfam" id="PF08158">
    <property type="entry name" value="SDA1_HEAT"/>
    <property type="match status" value="1"/>
</dbReference>
<dbReference type="InterPro" id="IPR027312">
    <property type="entry name" value="Sda1"/>
</dbReference>
<dbReference type="Pfam" id="PF21638">
    <property type="entry name" value="SDA1_C"/>
    <property type="match status" value="1"/>
</dbReference>
<reference evidence="11" key="1">
    <citation type="submission" date="2020-11" db="EMBL/GenBank/DDBJ databases">
        <authorList>
            <person name="Tran Van P."/>
        </authorList>
    </citation>
    <scope>NUCLEOTIDE SEQUENCE</scope>
</reference>
<dbReference type="Proteomes" id="UP000678499">
    <property type="component" value="Unassembled WGS sequence"/>
</dbReference>
<evidence type="ECO:0000313" key="12">
    <source>
        <dbReference type="Proteomes" id="UP000678499"/>
    </source>
</evidence>
<evidence type="ECO:0000259" key="8">
    <source>
        <dbReference type="Pfam" id="PF05285"/>
    </source>
</evidence>
<dbReference type="EMBL" id="CAJPEX010001091">
    <property type="protein sequence ID" value="CAG0918191.1"/>
    <property type="molecule type" value="Genomic_DNA"/>
</dbReference>
<dbReference type="PANTHER" id="PTHR12730:SF0">
    <property type="entry name" value="PROTEIN SDA1 HOMOLOG"/>
    <property type="match status" value="1"/>
</dbReference>
<evidence type="ECO:0000256" key="2">
    <source>
        <dbReference type="ARBA" id="ARBA00022448"/>
    </source>
</evidence>
<accession>A0A7R9BP17</accession>
<evidence type="ECO:0000256" key="3">
    <source>
        <dbReference type="ARBA" id="ARBA00022517"/>
    </source>
</evidence>
<evidence type="ECO:0000313" key="11">
    <source>
        <dbReference type="EMBL" id="CAD7278039.1"/>
    </source>
</evidence>
<keyword evidence="4 6" id="KW-0653">Protein transport</keyword>
<organism evidence="11">
    <name type="scientific">Notodromas monacha</name>
    <dbReference type="NCBI Taxonomy" id="399045"/>
    <lineage>
        <taxon>Eukaryota</taxon>
        <taxon>Metazoa</taxon>
        <taxon>Ecdysozoa</taxon>
        <taxon>Arthropoda</taxon>
        <taxon>Crustacea</taxon>
        <taxon>Oligostraca</taxon>
        <taxon>Ostracoda</taxon>
        <taxon>Podocopa</taxon>
        <taxon>Podocopida</taxon>
        <taxon>Cypridocopina</taxon>
        <taxon>Cypridoidea</taxon>
        <taxon>Cyprididae</taxon>
        <taxon>Notodromas</taxon>
    </lineage>
</organism>
<proteinExistence type="inferred from homology"/>
<feature type="region of interest" description="Disordered" evidence="7">
    <location>
        <begin position="494"/>
        <end position="577"/>
    </location>
</feature>
<sequence>MKIRRSNQLPNNLPQLQNLLKRDPQSYREDFLQQLQHFQSTLSLFLLDPGRNNHELESVIMFLANVAHCYKKETEGFPCRLMDVLKDHQSAIHAEMRLAFCRALILMRNKGLVPAVRVMETFFLLMRIQDKKLRAYLEAFIISDVKNVNSKHQDVKINTVLQNFMFGMTRESNSTSARIALSILMELYRKNIWKNSRVVNVIAAACLRKDVKVMVTAMQFFLGRDPDAKGSDQSDSDSENEKSQVDLKTAKEMIHAGKVKKKSRKMKKQIAKIKQTISKTKKKKKAPGFNFSALHMISDPQGFAEKLFHQLEKLNECFEVKLMHLNLISRLVGIHELLLLPYYSYLQRFLQPHQREVIHLLTYGAQAIHEMVPPDVGEALLRTVANNFVTERNSSEVMAVGLNAIREICARCPLAMTEELLGDLVEYKSHREKAVAMASRSLLTLFREVNPGMLRKKHRGRPTESMQETELHEYGAMKAKDFVPGAEILSEKKSISVDASELGEDDSASDEESDDCEDESSDECVDLNDKEDDDESCDGNESVSDDEEEGVDEQKGEKRKLCESEVETSEQPEQKVMKKEEMAAAITLDRILTQKDFRKIESAQLAKKLNAQEKKGVSAQREKMREAKRLRKRKQAKKPIKIVTNPEEDEWLDVASEESDSDEDADESGSEGSSEEEEDARLPGVVLVKDIEMIHAKKNHDRESRMASVKEGREGREKFGKKFQRMNPTASTSNVEKLKNKPFMMVRQKHKRKQTASFRDRQIRLRNALLKQKRMIVK</sequence>
<dbReference type="PANTHER" id="PTHR12730">
    <property type="entry name" value="HSDA/SDA1-RELATED"/>
    <property type="match status" value="1"/>
</dbReference>
<feature type="region of interest" description="Disordered" evidence="7">
    <location>
        <begin position="608"/>
        <end position="733"/>
    </location>
</feature>
<feature type="domain" description="SDA1 middle" evidence="8">
    <location>
        <begin position="509"/>
        <end position="626"/>
    </location>
</feature>
<dbReference type="GO" id="GO:0015031">
    <property type="term" value="P:protein transport"/>
    <property type="evidence" value="ECO:0007669"/>
    <property type="project" value="UniProtKB-KW"/>
</dbReference>
<feature type="compositionally biased region" description="Basic and acidic residues" evidence="7">
    <location>
        <begin position="689"/>
        <end position="720"/>
    </location>
</feature>
<dbReference type="SUPFAM" id="SSF48371">
    <property type="entry name" value="ARM repeat"/>
    <property type="match status" value="1"/>
</dbReference>
<feature type="compositionally biased region" description="Basic and acidic residues" evidence="7">
    <location>
        <begin position="552"/>
        <end position="563"/>
    </location>
</feature>
<feature type="domain" description="SDA1 C-terminal" evidence="10">
    <location>
        <begin position="731"/>
        <end position="775"/>
    </location>
</feature>
<feature type="region of interest" description="Disordered" evidence="7">
    <location>
        <begin position="227"/>
        <end position="246"/>
    </location>
</feature>
<dbReference type="GO" id="GO:0000055">
    <property type="term" value="P:ribosomal large subunit export from nucleus"/>
    <property type="evidence" value="ECO:0007669"/>
    <property type="project" value="UniProtKB-UniRule"/>
</dbReference>
<feature type="compositionally biased region" description="Basic residues" evidence="7">
    <location>
        <begin position="628"/>
        <end position="640"/>
    </location>
</feature>
<feature type="region of interest" description="Disordered" evidence="7">
    <location>
        <begin position="454"/>
        <end position="473"/>
    </location>
</feature>
<keyword evidence="2 6" id="KW-0813">Transport</keyword>
<evidence type="ECO:0000256" key="4">
    <source>
        <dbReference type="ARBA" id="ARBA00022927"/>
    </source>
</evidence>
<comment type="similarity">
    <text evidence="1 6">Belongs to the SDA1 family.</text>
</comment>
<dbReference type="GO" id="GO:0005730">
    <property type="term" value="C:nucleolus"/>
    <property type="evidence" value="ECO:0007669"/>
    <property type="project" value="UniProtKB-SubCell"/>
</dbReference>
<name>A0A7R9BP17_9CRUS</name>
<evidence type="ECO:0000256" key="1">
    <source>
        <dbReference type="ARBA" id="ARBA00005783"/>
    </source>
</evidence>
<dbReference type="OrthoDB" id="2196187at2759"/>
<feature type="compositionally biased region" description="Basic and acidic residues" evidence="7">
    <location>
        <begin position="610"/>
        <end position="627"/>
    </location>
</feature>
<keyword evidence="12" id="KW-1185">Reference proteome</keyword>
<dbReference type="InterPro" id="IPR007949">
    <property type="entry name" value="SDA1_MD"/>
</dbReference>
<keyword evidence="3 6" id="KW-0690">Ribosome biogenesis</keyword>
<protein>
    <recommendedName>
        <fullName evidence="6">Protein SDA1</fullName>
    </recommendedName>
</protein>